<evidence type="ECO:0000256" key="2">
    <source>
        <dbReference type="SAM" id="SignalP"/>
    </source>
</evidence>
<feature type="repeat" description="TPR" evidence="1">
    <location>
        <begin position="313"/>
        <end position="346"/>
    </location>
</feature>
<dbReference type="Proteomes" id="UP001597476">
    <property type="component" value="Unassembled WGS sequence"/>
</dbReference>
<dbReference type="Pfam" id="PF11138">
    <property type="entry name" value="DUF2911"/>
    <property type="match status" value="1"/>
</dbReference>
<feature type="signal peptide" evidence="2">
    <location>
        <begin position="1"/>
        <end position="22"/>
    </location>
</feature>
<proteinExistence type="predicted"/>
<dbReference type="EMBL" id="JBHULY010000016">
    <property type="protein sequence ID" value="MFD2726384.1"/>
    <property type="molecule type" value="Genomic_DNA"/>
</dbReference>
<keyword evidence="4" id="KW-1185">Reference proteome</keyword>
<keyword evidence="2" id="KW-0732">Signal</keyword>
<dbReference type="PROSITE" id="PS50005">
    <property type="entry name" value="TPR"/>
    <property type="match status" value="1"/>
</dbReference>
<gene>
    <name evidence="3" type="ORF">ACFSR8_09175</name>
</gene>
<protein>
    <submittedName>
        <fullName evidence="3">DUF2911 domain-containing protein</fullName>
    </submittedName>
</protein>
<dbReference type="InterPro" id="IPR021314">
    <property type="entry name" value="DUF2911"/>
</dbReference>
<dbReference type="Gene3D" id="1.25.40.10">
    <property type="entry name" value="Tetratricopeptide repeat domain"/>
    <property type="match status" value="1"/>
</dbReference>
<accession>A0ABW5TC62</accession>
<organism evidence="3 4">
    <name type="scientific">Hyunsoonleella rubra</name>
    <dbReference type="NCBI Taxonomy" id="1737062"/>
    <lineage>
        <taxon>Bacteria</taxon>
        <taxon>Pseudomonadati</taxon>
        <taxon>Bacteroidota</taxon>
        <taxon>Flavobacteriia</taxon>
        <taxon>Flavobacteriales</taxon>
        <taxon>Flavobacteriaceae</taxon>
    </lineage>
</organism>
<dbReference type="Pfam" id="PF14559">
    <property type="entry name" value="TPR_19"/>
    <property type="match status" value="1"/>
</dbReference>
<evidence type="ECO:0000313" key="4">
    <source>
        <dbReference type="Proteomes" id="UP001597476"/>
    </source>
</evidence>
<dbReference type="SMART" id="SM00028">
    <property type="entry name" value="TPR"/>
    <property type="match status" value="1"/>
</dbReference>
<dbReference type="InterPro" id="IPR011990">
    <property type="entry name" value="TPR-like_helical_dom_sf"/>
</dbReference>
<comment type="caution">
    <text evidence="3">The sequence shown here is derived from an EMBL/GenBank/DDBJ whole genome shotgun (WGS) entry which is preliminary data.</text>
</comment>
<name>A0ABW5TC62_9FLAO</name>
<dbReference type="SUPFAM" id="SSF48452">
    <property type="entry name" value="TPR-like"/>
    <property type="match status" value="1"/>
</dbReference>
<sequence length="366" mass="40797">MRNYYSLQTFLLFLFVCLQTFAQLNAPRGSQAASVSQTVGITEITIKYSRPSVNDREIWGKLVPYGMKNLGFGTAEVSPWRAGANENTTISFSDDVTIEGEPLAAGTYGFHIVVKEDDTATLIFSNNSTAWGSYFYEPSEDVLKVDVTTNEIPHTELLTFSFKEVSATSTTASLNWEKKQIPFKIGVNVSEVVLESFRQQLQGQGGFTRQSWEQAANYALNNDGDLNEALGWISDAIEGKFFSQKTFNNLQIKSKILDKMGKKEESEKLAKESLELATIFQVHQYGRTLIANGENDKALEIFKMNASKNKNMWPVNYGLARAYSAMGDYKKALSYLRKALGNAPNDASKGRVQANIEKLENGQDIN</sequence>
<reference evidence="4" key="1">
    <citation type="journal article" date="2019" name="Int. J. Syst. Evol. Microbiol.">
        <title>The Global Catalogue of Microorganisms (GCM) 10K type strain sequencing project: providing services to taxonomists for standard genome sequencing and annotation.</title>
        <authorList>
            <consortium name="The Broad Institute Genomics Platform"/>
            <consortium name="The Broad Institute Genome Sequencing Center for Infectious Disease"/>
            <person name="Wu L."/>
            <person name="Ma J."/>
        </authorList>
    </citation>
    <scope>NUCLEOTIDE SEQUENCE [LARGE SCALE GENOMIC DNA]</scope>
    <source>
        <strain evidence="4">KCTC 42398</strain>
    </source>
</reference>
<dbReference type="InterPro" id="IPR019734">
    <property type="entry name" value="TPR_rpt"/>
</dbReference>
<evidence type="ECO:0000313" key="3">
    <source>
        <dbReference type="EMBL" id="MFD2726384.1"/>
    </source>
</evidence>
<evidence type="ECO:0000256" key="1">
    <source>
        <dbReference type="PROSITE-ProRule" id="PRU00339"/>
    </source>
</evidence>
<dbReference type="RefSeq" id="WP_380291271.1">
    <property type="nucleotide sequence ID" value="NZ_JBHULY010000016.1"/>
</dbReference>
<feature type="chain" id="PRO_5045773072" evidence="2">
    <location>
        <begin position="23"/>
        <end position="366"/>
    </location>
</feature>
<keyword evidence="1" id="KW-0802">TPR repeat</keyword>